<dbReference type="InterPro" id="IPR000873">
    <property type="entry name" value="AMP-dep_synth/lig_dom"/>
</dbReference>
<feature type="domain" description="AMP-binding enzyme C-terminal" evidence="4">
    <location>
        <begin position="449"/>
        <end position="539"/>
    </location>
</feature>
<dbReference type="Pfam" id="PF13193">
    <property type="entry name" value="AMP-binding_C"/>
    <property type="match status" value="1"/>
</dbReference>
<proteinExistence type="inferred from homology"/>
<accession>E1Z493</accession>
<dbReference type="KEGG" id="cvr:CHLNCDRAFT_29462"/>
<dbReference type="Gene3D" id="3.40.50.12780">
    <property type="entry name" value="N-terminal domain of ligase-like"/>
    <property type="match status" value="1"/>
</dbReference>
<evidence type="ECO:0000259" key="3">
    <source>
        <dbReference type="Pfam" id="PF00501"/>
    </source>
</evidence>
<evidence type="ECO:0000256" key="1">
    <source>
        <dbReference type="ARBA" id="ARBA00006432"/>
    </source>
</evidence>
<dbReference type="SUPFAM" id="SSF56801">
    <property type="entry name" value="Acetyl-CoA synthetase-like"/>
    <property type="match status" value="1"/>
</dbReference>
<reference evidence="5 6" key="1">
    <citation type="journal article" date="2010" name="Plant Cell">
        <title>The Chlorella variabilis NC64A genome reveals adaptation to photosymbiosis, coevolution with viruses, and cryptic sex.</title>
        <authorList>
            <person name="Blanc G."/>
            <person name="Duncan G."/>
            <person name="Agarkova I."/>
            <person name="Borodovsky M."/>
            <person name="Gurnon J."/>
            <person name="Kuo A."/>
            <person name="Lindquist E."/>
            <person name="Lucas S."/>
            <person name="Pangilinan J."/>
            <person name="Polle J."/>
            <person name="Salamov A."/>
            <person name="Terry A."/>
            <person name="Yamada T."/>
            <person name="Dunigan D.D."/>
            <person name="Grigoriev I.V."/>
            <person name="Claverie J.M."/>
            <person name="Van Etten J.L."/>
        </authorList>
    </citation>
    <scope>NUCLEOTIDE SEQUENCE [LARGE SCALE GENOMIC DNA]</scope>
    <source>
        <strain evidence="5 6">NC64A</strain>
    </source>
</reference>
<evidence type="ECO:0000313" key="5">
    <source>
        <dbReference type="EMBL" id="EFN59012.1"/>
    </source>
</evidence>
<dbReference type="Proteomes" id="UP000008141">
    <property type="component" value="Unassembled WGS sequence"/>
</dbReference>
<evidence type="ECO:0000313" key="6">
    <source>
        <dbReference type="Proteomes" id="UP000008141"/>
    </source>
</evidence>
<dbReference type="CDD" id="cd05941">
    <property type="entry name" value="MCS"/>
    <property type="match status" value="1"/>
</dbReference>
<dbReference type="AlphaFoldDB" id="E1Z493"/>
<dbReference type="PROSITE" id="PS00455">
    <property type="entry name" value="AMP_BINDING"/>
    <property type="match status" value="1"/>
</dbReference>
<keyword evidence="6" id="KW-1185">Reference proteome</keyword>
<dbReference type="OMA" id="PRITAYK"/>
<name>E1Z493_CHLVA</name>
<dbReference type="OrthoDB" id="2962993at2759"/>
<dbReference type="InterPro" id="IPR020845">
    <property type="entry name" value="AMP-binding_CS"/>
</dbReference>
<dbReference type="GeneID" id="17358932"/>
<sequence length="556" mass="59580">MEVLRSSLTFSPRTALVAGRTAYRYADLVSSGLAACRQMEASGPPPPPATPGHASTRRDGPRVALFCDPGVDYVAGMYAAWMHGGIAVPLAAQHPDRELSYVLEDAECSTVLVSEQHAERLHSLAQPLGAEVIVVEAQAAAPEGEEEGAAVQQRLEGQQAEDGALIIYTSGTTGKPKGALHSHGSLAAQIGTLCAAWQWQQQDRILHTLPLHHIHGIVNALLCPLYSGACVEMVPKFMPTDVWQPMRWWPSCLLASNIYLQRTPDAVSVFMGVPTMYSQLLSLYDSMPPSEQQEAEAAAKRLRLTVSGSAACPTPIMQRWEQLSGERLFAGRPGLPGELPGTSSGHSMSCGERRPGAVGQPFPGVEARIADKDGGDAGAGPGELRVKSAQLFREYWKRPEATAETFDEQGYFMTGDTAVLEEGGYFRLLGRTSVDVIKSGGYKISALHIESVLLEHPKIAEAAVMGLADQAYGEVIAAVVALKPAAQAAQPQPEAGSAGAAPTLSLPELRAWLKEHLPPYQLPRRLKVVEAIPRNQMGKVNKKELRAALFPAKSAT</sequence>
<dbReference type="InParanoid" id="E1Z493"/>
<dbReference type="Pfam" id="PF00501">
    <property type="entry name" value="AMP-binding"/>
    <property type="match status" value="1"/>
</dbReference>
<dbReference type="Gene3D" id="3.30.300.30">
    <property type="match status" value="1"/>
</dbReference>
<dbReference type="PANTHER" id="PTHR43201:SF8">
    <property type="entry name" value="ACYL-COA SYNTHETASE FAMILY MEMBER 3"/>
    <property type="match status" value="1"/>
</dbReference>
<dbReference type="eggNOG" id="KOG1176">
    <property type="taxonomic scope" value="Eukaryota"/>
</dbReference>
<gene>
    <name evidence="5" type="ORF">CHLNCDRAFT_29462</name>
</gene>
<dbReference type="STRING" id="554065.E1Z493"/>
<dbReference type="GO" id="GO:0006631">
    <property type="term" value="P:fatty acid metabolic process"/>
    <property type="evidence" value="ECO:0007669"/>
    <property type="project" value="TreeGrafter"/>
</dbReference>
<dbReference type="PANTHER" id="PTHR43201">
    <property type="entry name" value="ACYL-COA SYNTHETASE"/>
    <property type="match status" value="1"/>
</dbReference>
<feature type="domain" description="AMP-dependent synthetase/ligase" evidence="3">
    <location>
        <begin position="59"/>
        <end position="396"/>
    </location>
</feature>
<dbReference type="InterPro" id="IPR025110">
    <property type="entry name" value="AMP-bd_C"/>
</dbReference>
<dbReference type="InterPro" id="IPR042099">
    <property type="entry name" value="ANL_N_sf"/>
</dbReference>
<evidence type="ECO:0000256" key="2">
    <source>
        <dbReference type="SAM" id="MobiDB-lite"/>
    </source>
</evidence>
<evidence type="ECO:0000259" key="4">
    <source>
        <dbReference type="Pfam" id="PF13193"/>
    </source>
</evidence>
<dbReference type="RefSeq" id="XP_005851114.1">
    <property type="nucleotide sequence ID" value="XM_005851052.1"/>
</dbReference>
<dbReference type="GO" id="GO:0031956">
    <property type="term" value="F:medium-chain fatty acid-CoA ligase activity"/>
    <property type="evidence" value="ECO:0007669"/>
    <property type="project" value="TreeGrafter"/>
</dbReference>
<organism evidence="6">
    <name type="scientific">Chlorella variabilis</name>
    <name type="common">Green alga</name>
    <dbReference type="NCBI Taxonomy" id="554065"/>
    <lineage>
        <taxon>Eukaryota</taxon>
        <taxon>Viridiplantae</taxon>
        <taxon>Chlorophyta</taxon>
        <taxon>core chlorophytes</taxon>
        <taxon>Trebouxiophyceae</taxon>
        <taxon>Chlorellales</taxon>
        <taxon>Chlorellaceae</taxon>
        <taxon>Chlorella clade</taxon>
        <taxon>Chlorella</taxon>
    </lineage>
</organism>
<comment type="similarity">
    <text evidence="1">Belongs to the ATP-dependent AMP-binding enzyme family.</text>
</comment>
<dbReference type="InterPro" id="IPR045851">
    <property type="entry name" value="AMP-bd_C_sf"/>
</dbReference>
<feature type="region of interest" description="Disordered" evidence="2">
    <location>
        <begin position="39"/>
        <end position="59"/>
    </location>
</feature>
<protein>
    <recommendedName>
        <fullName evidence="7">AMP-dependent synthetase/ligase domain-containing protein</fullName>
    </recommendedName>
</protein>
<dbReference type="EMBL" id="GL433836">
    <property type="protein sequence ID" value="EFN59012.1"/>
    <property type="molecule type" value="Genomic_DNA"/>
</dbReference>
<evidence type="ECO:0008006" key="7">
    <source>
        <dbReference type="Google" id="ProtNLM"/>
    </source>
</evidence>
<dbReference type="FunCoup" id="E1Z493">
    <property type="interactions" value="1303"/>
</dbReference>